<comment type="caution">
    <text evidence="1">The sequence shown here is derived from an EMBL/GenBank/DDBJ whole genome shotgun (WGS) entry which is preliminary data.</text>
</comment>
<proteinExistence type="predicted"/>
<protein>
    <recommendedName>
        <fullName evidence="2">Helix-hairpin-helix DNA-binding motif class 1 domain-containing protein</fullName>
    </recommendedName>
</protein>
<accession>X1K996</accession>
<dbReference type="AlphaFoldDB" id="X1K996"/>
<dbReference type="EMBL" id="BARV01011052">
    <property type="protein sequence ID" value="GAI03572.1"/>
    <property type="molecule type" value="Genomic_DNA"/>
</dbReference>
<reference evidence="1" key="1">
    <citation type="journal article" date="2014" name="Front. Microbiol.">
        <title>High frequency of phylogenetically diverse reductive dehalogenase-homologous genes in deep subseafloor sedimentary metagenomes.</title>
        <authorList>
            <person name="Kawai M."/>
            <person name="Futagami T."/>
            <person name="Toyoda A."/>
            <person name="Takaki Y."/>
            <person name="Nishi S."/>
            <person name="Hori S."/>
            <person name="Arai W."/>
            <person name="Tsubouchi T."/>
            <person name="Morono Y."/>
            <person name="Uchiyama I."/>
            <person name="Ito T."/>
            <person name="Fujiyama A."/>
            <person name="Inagaki F."/>
            <person name="Takami H."/>
        </authorList>
    </citation>
    <scope>NUCLEOTIDE SEQUENCE</scope>
    <source>
        <strain evidence="1">Expedition CK06-06</strain>
    </source>
</reference>
<organism evidence="1">
    <name type="scientific">marine sediment metagenome</name>
    <dbReference type="NCBI Taxonomy" id="412755"/>
    <lineage>
        <taxon>unclassified sequences</taxon>
        <taxon>metagenomes</taxon>
        <taxon>ecological metagenomes</taxon>
    </lineage>
</organism>
<evidence type="ECO:0008006" key="2">
    <source>
        <dbReference type="Google" id="ProtNLM"/>
    </source>
</evidence>
<sequence>MSNELERVRGVGPIAAVNLTKAGMKTIEEIANATTEELAWIKGFGIISAKRIIENANELLQLEKSIQNVLDSIKENFVKNCPKCSGAMVSKYIILGPDRRLKAKQCTICKFYLPE</sequence>
<dbReference type="Pfam" id="PF14520">
    <property type="entry name" value="HHH_5"/>
    <property type="match status" value="1"/>
</dbReference>
<dbReference type="InterPro" id="IPR010995">
    <property type="entry name" value="DNA_repair_Rad51/TF_NusA_a-hlx"/>
</dbReference>
<name>X1K996_9ZZZZ</name>
<dbReference type="SUPFAM" id="SSF47794">
    <property type="entry name" value="Rad51 N-terminal domain-like"/>
    <property type="match status" value="1"/>
</dbReference>
<dbReference type="Gene3D" id="1.10.150.20">
    <property type="entry name" value="5' to 3' exonuclease, C-terminal subdomain"/>
    <property type="match status" value="1"/>
</dbReference>
<gene>
    <name evidence="1" type="ORF">S06H3_21140</name>
</gene>
<evidence type="ECO:0000313" key="1">
    <source>
        <dbReference type="EMBL" id="GAI03572.1"/>
    </source>
</evidence>
<dbReference type="GO" id="GO:0000166">
    <property type="term" value="F:nucleotide binding"/>
    <property type="evidence" value="ECO:0007669"/>
    <property type="project" value="InterPro"/>
</dbReference>